<dbReference type="EMBL" id="OZ020111">
    <property type="protein sequence ID" value="CAK9264063.1"/>
    <property type="molecule type" value="Genomic_DNA"/>
</dbReference>
<gene>
    <name evidence="1" type="ORF">CSSPJE1EN1_LOCUS9541</name>
</gene>
<dbReference type="Proteomes" id="UP001497444">
    <property type="component" value="Chromosome 16"/>
</dbReference>
<proteinExistence type="predicted"/>
<protein>
    <recommendedName>
        <fullName evidence="3">Ribosomal protein S15</fullName>
    </recommendedName>
</protein>
<accession>A0ABP0WB45</accession>
<organism evidence="1 2">
    <name type="scientific">Sphagnum jensenii</name>
    <dbReference type="NCBI Taxonomy" id="128206"/>
    <lineage>
        <taxon>Eukaryota</taxon>
        <taxon>Viridiplantae</taxon>
        <taxon>Streptophyta</taxon>
        <taxon>Embryophyta</taxon>
        <taxon>Bryophyta</taxon>
        <taxon>Sphagnophytina</taxon>
        <taxon>Sphagnopsida</taxon>
        <taxon>Sphagnales</taxon>
        <taxon>Sphagnaceae</taxon>
        <taxon>Sphagnum</taxon>
    </lineage>
</organism>
<name>A0ABP0WB45_9BRYO</name>
<evidence type="ECO:0000313" key="1">
    <source>
        <dbReference type="EMBL" id="CAK9264063.1"/>
    </source>
</evidence>
<reference evidence="1" key="1">
    <citation type="submission" date="2024-02" db="EMBL/GenBank/DDBJ databases">
        <authorList>
            <consortium name="ELIXIR-Norway"/>
            <consortium name="Elixir Norway"/>
        </authorList>
    </citation>
    <scope>NUCLEOTIDE SEQUENCE</scope>
</reference>
<keyword evidence="2" id="KW-1185">Reference proteome</keyword>
<feature type="non-terminal residue" evidence="1">
    <location>
        <position position="1"/>
    </location>
</feature>
<evidence type="ECO:0000313" key="2">
    <source>
        <dbReference type="Proteomes" id="UP001497444"/>
    </source>
</evidence>
<evidence type="ECO:0008006" key="3">
    <source>
        <dbReference type="Google" id="ProtNLM"/>
    </source>
</evidence>
<sequence>MRRSLSPPQNSYPAADEKTKTQVQTFQIITIKSVKLLPKIDFYCELQIKITEFSRDKRQPTTP</sequence>